<name>A0ABQ6NH18_9BACL</name>
<keyword evidence="1" id="KW-0472">Membrane</keyword>
<dbReference type="EMBL" id="BTCL01000004">
    <property type="protein sequence ID" value="GMK44376.1"/>
    <property type="molecule type" value="Genomic_DNA"/>
</dbReference>
<reference evidence="2 3" key="1">
    <citation type="submission" date="2023-05" db="EMBL/GenBank/DDBJ databases">
        <title>Draft genome of Paenibacillus sp. CCS26.</title>
        <authorList>
            <person name="Akita H."/>
            <person name="Shinto Y."/>
            <person name="Kimura Z."/>
        </authorList>
    </citation>
    <scope>NUCLEOTIDE SEQUENCE [LARGE SCALE GENOMIC DNA]</scope>
    <source>
        <strain evidence="2 3">CCS26</strain>
    </source>
</reference>
<proteinExistence type="predicted"/>
<dbReference type="Proteomes" id="UP001285921">
    <property type="component" value="Unassembled WGS sequence"/>
</dbReference>
<feature type="transmembrane region" description="Helical" evidence="1">
    <location>
        <begin position="12"/>
        <end position="33"/>
    </location>
</feature>
<accession>A0ABQ6NH18</accession>
<keyword evidence="1" id="KW-0812">Transmembrane</keyword>
<dbReference type="RefSeq" id="WP_317979384.1">
    <property type="nucleotide sequence ID" value="NZ_BTCL01000004.1"/>
</dbReference>
<organism evidence="2 3">
    <name type="scientific">Paenibacillus glycanilyticus</name>
    <dbReference type="NCBI Taxonomy" id="126569"/>
    <lineage>
        <taxon>Bacteria</taxon>
        <taxon>Bacillati</taxon>
        <taxon>Bacillota</taxon>
        <taxon>Bacilli</taxon>
        <taxon>Bacillales</taxon>
        <taxon>Paenibacillaceae</taxon>
        <taxon>Paenibacillus</taxon>
    </lineage>
</organism>
<evidence type="ECO:0000313" key="3">
    <source>
        <dbReference type="Proteomes" id="UP001285921"/>
    </source>
</evidence>
<evidence type="ECO:0000313" key="2">
    <source>
        <dbReference type="EMBL" id="GMK44376.1"/>
    </source>
</evidence>
<comment type="caution">
    <text evidence="2">The sequence shown here is derived from an EMBL/GenBank/DDBJ whole genome shotgun (WGS) entry which is preliminary data.</text>
</comment>
<protein>
    <recommendedName>
        <fullName evidence="4">TMhelix containing protein</fullName>
    </recommendedName>
</protein>
<evidence type="ECO:0000256" key="1">
    <source>
        <dbReference type="SAM" id="Phobius"/>
    </source>
</evidence>
<sequence length="63" mass="7280">MKAMEIFKSISIGILIAVFALGLLPFLVVFSLADMYGITENYEWLETSSLLFMFPRKKKEEEE</sequence>
<evidence type="ECO:0008006" key="4">
    <source>
        <dbReference type="Google" id="ProtNLM"/>
    </source>
</evidence>
<keyword evidence="3" id="KW-1185">Reference proteome</keyword>
<keyword evidence="1" id="KW-1133">Transmembrane helix</keyword>
<gene>
    <name evidence="2" type="ORF">PghCCS26_15040</name>
</gene>